<comment type="caution">
    <text evidence="11">The sequence shown here is derived from an EMBL/GenBank/DDBJ whole genome shotgun (WGS) entry which is preliminary data.</text>
</comment>
<organism evidence="11 12">
    <name type="scientific">Lentinula aciculospora</name>
    <dbReference type="NCBI Taxonomy" id="153920"/>
    <lineage>
        <taxon>Eukaryota</taxon>
        <taxon>Fungi</taxon>
        <taxon>Dikarya</taxon>
        <taxon>Basidiomycota</taxon>
        <taxon>Agaricomycotina</taxon>
        <taxon>Agaricomycetes</taxon>
        <taxon>Agaricomycetidae</taxon>
        <taxon>Agaricales</taxon>
        <taxon>Marasmiineae</taxon>
        <taxon>Omphalotaceae</taxon>
        <taxon>Lentinula</taxon>
    </lineage>
</organism>
<dbReference type="GO" id="GO:0005658">
    <property type="term" value="C:alpha DNA polymerase:primase complex"/>
    <property type="evidence" value="ECO:0007669"/>
    <property type="project" value="UniProtKB-ARBA"/>
</dbReference>
<dbReference type="NCBIfam" id="TIGR00335">
    <property type="entry name" value="primase_sml"/>
    <property type="match status" value="1"/>
</dbReference>
<keyword evidence="12" id="KW-1185">Reference proteome</keyword>
<dbReference type="FunFam" id="3.90.920.10:FF:000003">
    <property type="entry name" value="DNA primase"/>
    <property type="match status" value="1"/>
</dbReference>
<evidence type="ECO:0000256" key="2">
    <source>
        <dbReference type="ARBA" id="ARBA00022478"/>
    </source>
</evidence>
<evidence type="ECO:0000256" key="10">
    <source>
        <dbReference type="RuleBase" id="RU003514"/>
    </source>
</evidence>
<dbReference type="OrthoDB" id="19606at2759"/>
<keyword evidence="4 10" id="KW-0808">Transferase</keyword>
<dbReference type="EC" id="2.7.7.-" evidence="10"/>
<dbReference type="PANTHER" id="PTHR10536">
    <property type="entry name" value="DNA PRIMASE SMALL SUBUNIT"/>
    <property type="match status" value="1"/>
</dbReference>
<keyword evidence="2 10" id="KW-0240">DNA-directed RNA polymerase</keyword>
<evidence type="ECO:0000256" key="7">
    <source>
        <dbReference type="ARBA" id="ARBA00022723"/>
    </source>
</evidence>
<evidence type="ECO:0000313" key="11">
    <source>
        <dbReference type="EMBL" id="KAJ4468326.1"/>
    </source>
</evidence>
<sequence length="434" mass="50897">MALSSDIDIDPTSEEVLLTFYRRLYPFKQLFKWLNRGPERTEKETRLFPYREFAFTLRNDAYLRYNSYPSDIEMKKHVCLLTPSRFEIGPVYSAQPKDKKTVRPTHFKAEKREVVFDIDMTDYDPIRTCCSEADICKRCWGFIAIAVEILDTAIRDQFGYTQLLWVYSGRRGIHLWISDKEAFELTDDQRKAMVEYLTVIKNGKEPGKRVNVRFGMKDLPPTLKYFCRYFCHCYYEAHVSPRDACQAINKTFDELILQDQDCFGSQEGYETLLSLIPDAKLASRLREKWSQKPDSPSYIKWDEMKVEIKELKDKNARQNMRNAMEDILLQYAYPRLDAEVSKHRNHLLKAPFCIHPKTGRICVPVDPHRIREFDPSEVPTVGQLLAELDAAGSNNSDGDRRDDSQKTSLKPYIDMFEQYANSVQEKQIKMDLSW</sequence>
<dbReference type="EMBL" id="JAOTPV010000037">
    <property type="protein sequence ID" value="KAJ4468326.1"/>
    <property type="molecule type" value="Genomic_DNA"/>
</dbReference>
<evidence type="ECO:0000256" key="3">
    <source>
        <dbReference type="ARBA" id="ARBA00022515"/>
    </source>
</evidence>
<evidence type="ECO:0000256" key="6">
    <source>
        <dbReference type="ARBA" id="ARBA00022705"/>
    </source>
</evidence>
<evidence type="ECO:0000256" key="8">
    <source>
        <dbReference type="ARBA" id="ARBA00022833"/>
    </source>
</evidence>
<evidence type="ECO:0000256" key="9">
    <source>
        <dbReference type="ARBA" id="ARBA00023163"/>
    </source>
</evidence>
<dbReference type="InterPro" id="IPR002755">
    <property type="entry name" value="DNA_primase_S"/>
</dbReference>
<keyword evidence="5" id="KW-0548">Nucleotidyltransferase</keyword>
<evidence type="ECO:0000313" key="12">
    <source>
        <dbReference type="Proteomes" id="UP001150266"/>
    </source>
</evidence>
<dbReference type="AlphaFoldDB" id="A0A9W8ZXK9"/>
<dbReference type="Gene3D" id="3.90.920.10">
    <property type="entry name" value="DNA primase, PRIM domain"/>
    <property type="match status" value="1"/>
</dbReference>
<evidence type="ECO:0000256" key="1">
    <source>
        <dbReference type="ARBA" id="ARBA00009762"/>
    </source>
</evidence>
<dbReference type="InterPro" id="IPR014052">
    <property type="entry name" value="DNA_primase_ssu_euk/arc"/>
</dbReference>
<evidence type="ECO:0000256" key="4">
    <source>
        <dbReference type="ARBA" id="ARBA00022679"/>
    </source>
</evidence>
<name>A0A9W8ZXK9_9AGAR</name>
<dbReference type="CDD" id="cd04860">
    <property type="entry name" value="AE_Prim_S"/>
    <property type="match status" value="1"/>
</dbReference>
<keyword evidence="8" id="KW-0862">Zinc</keyword>
<proteinExistence type="inferred from homology"/>
<comment type="similarity">
    <text evidence="1 10">Belongs to the eukaryotic-type primase small subunit family.</text>
</comment>
<keyword evidence="3 10" id="KW-0639">Primosome</keyword>
<keyword evidence="6 10" id="KW-0235">DNA replication</keyword>
<gene>
    <name evidence="11" type="ORF">J3R30DRAFT_1702023</name>
</gene>
<reference evidence="11" key="1">
    <citation type="submission" date="2022-08" db="EMBL/GenBank/DDBJ databases">
        <title>A Global Phylogenomic Analysis of the Shiitake Genus Lentinula.</title>
        <authorList>
            <consortium name="DOE Joint Genome Institute"/>
            <person name="Sierra-Patev S."/>
            <person name="Min B."/>
            <person name="Naranjo-Ortiz M."/>
            <person name="Looney B."/>
            <person name="Konkel Z."/>
            <person name="Slot J.C."/>
            <person name="Sakamoto Y."/>
            <person name="Steenwyk J.L."/>
            <person name="Rokas A."/>
            <person name="Carro J."/>
            <person name="Camarero S."/>
            <person name="Ferreira P."/>
            <person name="Molpeceres G."/>
            <person name="Ruiz-Duenas F.J."/>
            <person name="Serrano A."/>
            <person name="Henrissat B."/>
            <person name="Drula E."/>
            <person name="Hughes K.W."/>
            <person name="Mata J.L."/>
            <person name="Ishikawa N.K."/>
            <person name="Vargas-Isla R."/>
            <person name="Ushijima S."/>
            <person name="Smith C.A."/>
            <person name="Ahrendt S."/>
            <person name="Andreopoulos W."/>
            <person name="He G."/>
            <person name="Labutti K."/>
            <person name="Lipzen A."/>
            <person name="Ng V."/>
            <person name="Riley R."/>
            <person name="Sandor L."/>
            <person name="Barry K."/>
            <person name="Martinez A.T."/>
            <person name="Xiao Y."/>
            <person name="Gibbons J.G."/>
            <person name="Terashima K."/>
            <person name="Grigoriev I.V."/>
            <person name="Hibbett D.S."/>
        </authorList>
    </citation>
    <scope>NUCLEOTIDE SEQUENCE</scope>
    <source>
        <strain evidence="11">JLM2183</strain>
    </source>
</reference>
<dbReference type="SUPFAM" id="SSF56747">
    <property type="entry name" value="Prim-pol domain"/>
    <property type="match status" value="1"/>
</dbReference>
<dbReference type="Pfam" id="PF01896">
    <property type="entry name" value="DNA_primase_S"/>
    <property type="match status" value="1"/>
</dbReference>
<keyword evidence="7" id="KW-0479">Metal-binding</keyword>
<dbReference type="GO" id="GO:0046872">
    <property type="term" value="F:metal ion binding"/>
    <property type="evidence" value="ECO:0007669"/>
    <property type="project" value="UniProtKB-KW"/>
</dbReference>
<protein>
    <recommendedName>
        <fullName evidence="10">DNA primase</fullName>
        <ecNumber evidence="10">2.7.7.-</ecNumber>
    </recommendedName>
</protein>
<dbReference type="GO" id="GO:0003899">
    <property type="term" value="F:DNA-directed RNA polymerase activity"/>
    <property type="evidence" value="ECO:0007669"/>
    <property type="project" value="InterPro"/>
</dbReference>
<evidence type="ECO:0000256" key="5">
    <source>
        <dbReference type="ARBA" id="ARBA00022695"/>
    </source>
</evidence>
<dbReference type="Proteomes" id="UP001150266">
    <property type="component" value="Unassembled WGS sequence"/>
</dbReference>
<keyword evidence="9" id="KW-0804">Transcription</keyword>
<dbReference type="GO" id="GO:0006269">
    <property type="term" value="P:DNA replication, synthesis of primer"/>
    <property type="evidence" value="ECO:0007669"/>
    <property type="project" value="UniProtKB-KW"/>
</dbReference>
<accession>A0A9W8ZXK9</accession>